<accession>E8UZ54</accession>
<dbReference type="eggNOG" id="COG0668">
    <property type="taxonomic scope" value="Bacteria"/>
</dbReference>
<keyword evidence="2 5" id="KW-0812">Transmembrane</keyword>
<name>E8UZ54_TERSS</name>
<reference evidence="7 8" key="1">
    <citation type="journal article" date="2012" name="Stand. Genomic Sci.">
        <title>Complete genome sequence of Terriglobus saanensis type strain SP1PR4(T), an Acidobacteria from tundra soil.</title>
        <authorList>
            <person name="Rawat S.R."/>
            <person name="Mannisto M.K."/>
            <person name="Starovoytov V."/>
            <person name="Goodwin L."/>
            <person name="Nolan M."/>
            <person name="Hauser L."/>
            <person name="Land M."/>
            <person name="Davenport K.W."/>
            <person name="Woyke T."/>
            <person name="Haggblom M.M."/>
        </authorList>
    </citation>
    <scope>NUCLEOTIDE SEQUENCE</scope>
    <source>
        <strain evidence="8">ATCC BAA-1853 / DSM 23119 / SP1PR4</strain>
    </source>
</reference>
<dbReference type="GO" id="GO:0008381">
    <property type="term" value="F:mechanosensitive monoatomic ion channel activity"/>
    <property type="evidence" value="ECO:0007669"/>
    <property type="project" value="UniProtKB-ARBA"/>
</dbReference>
<dbReference type="AlphaFoldDB" id="E8UZ54"/>
<proteinExistence type="predicted"/>
<evidence type="ECO:0000256" key="5">
    <source>
        <dbReference type="SAM" id="Phobius"/>
    </source>
</evidence>
<dbReference type="EMBL" id="CP002467">
    <property type="protein sequence ID" value="ADV82072.1"/>
    <property type="molecule type" value="Genomic_DNA"/>
</dbReference>
<dbReference type="GO" id="GO:0016020">
    <property type="term" value="C:membrane"/>
    <property type="evidence" value="ECO:0007669"/>
    <property type="project" value="UniProtKB-SubCell"/>
</dbReference>
<feature type="domain" description="Mechanosensitive ion channel MscS" evidence="6">
    <location>
        <begin position="422"/>
        <end position="462"/>
    </location>
</feature>
<keyword evidence="3 5" id="KW-1133">Transmembrane helix</keyword>
<dbReference type="HOGENOM" id="CLU_450493_0_0_0"/>
<sequence>MRKWGMSDAEQVESVKDVAGKKSPLFGRWATGSLLVLAALLVAGIISAWRTNDVMANLPFLQKGGKTGVLIAKQKTLVDETPWSTAQAIAAQAVTQEELSYAHEAERLADHDVDQAFAAALRTATLRQKTLTGAALETQQRVAELEATVASDAASIKDLTAKGGDDLEIAQAQLSLDQDELSDAREDLARASGDRRGEIQQELTARQAEMKKFDASQGTGEMAAISLKRYRTLAGLIGGWLRQNQRIALLNSAKAASDQAAAKFNAEHDRLEAVVKGQSGDATDATAKRVAGLKRLSLERQLMSIYDDRVETEQRLAGVYDKWAAQVALQHRLLEHLIVVQATWIAVILIVAILINAVARRFTEHESLDRRRMRTLSRISRLVIQVLALLSVLLVIFGPPDQISTVIGLATAGLTVALQDFILAFVGWFVLMGRSGIDVGDVVEIDGVAGEVVEIGLFRTTLLETGNWTAKGHPTGRRVAFSNKYAISGKFFNFSTAGQWMWDELTVTVPEDEDTYATIERVHKTVAATTADDARQAEREWKKASNVHGLGSFTAEPAVNLRPSGKGVDLVVRYVTRASQRFEQRNKLYQCVLETMHAPKDVTTPK</sequence>
<dbReference type="PANTHER" id="PTHR30566">
    <property type="entry name" value="YNAI-RELATED MECHANOSENSITIVE ION CHANNEL"/>
    <property type="match status" value="1"/>
</dbReference>
<dbReference type="InterPro" id="IPR023408">
    <property type="entry name" value="MscS_beta-dom_sf"/>
</dbReference>
<evidence type="ECO:0000256" key="2">
    <source>
        <dbReference type="ARBA" id="ARBA00022692"/>
    </source>
</evidence>
<dbReference type="KEGG" id="tsa:AciPR4_1247"/>
<evidence type="ECO:0000256" key="1">
    <source>
        <dbReference type="ARBA" id="ARBA00004370"/>
    </source>
</evidence>
<organism evidence="7 8">
    <name type="scientific">Terriglobus saanensis (strain ATCC BAA-1853 / DSM 23119 / SP1PR4)</name>
    <dbReference type="NCBI Taxonomy" id="401053"/>
    <lineage>
        <taxon>Bacteria</taxon>
        <taxon>Pseudomonadati</taxon>
        <taxon>Acidobacteriota</taxon>
        <taxon>Terriglobia</taxon>
        <taxon>Terriglobales</taxon>
        <taxon>Acidobacteriaceae</taxon>
        <taxon>Terriglobus</taxon>
    </lineage>
</organism>
<comment type="subcellular location">
    <subcellularLocation>
        <location evidence="1">Membrane</location>
    </subcellularLocation>
</comment>
<gene>
    <name evidence="7" type="ordered locus">AciPR4_1247</name>
</gene>
<feature type="transmembrane region" description="Helical" evidence="5">
    <location>
        <begin position="338"/>
        <end position="359"/>
    </location>
</feature>
<evidence type="ECO:0000256" key="4">
    <source>
        <dbReference type="ARBA" id="ARBA00023136"/>
    </source>
</evidence>
<dbReference type="InterPro" id="IPR010920">
    <property type="entry name" value="LSM_dom_sf"/>
</dbReference>
<dbReference type="Proteomes" id="UP000006844">
    <property type="component" value="Chromosome"/>
</dbReference>
<keyword evidence="8" id="KW-1185">Reference proteome</keyword>
<evidence type="ECO:0000259" key="6">
    <source>
        <dbReference type="Pfam" id="PF00924"/>
    </source>
</evidence>
<feature type="transmembrane region" description="Helical" evidence="5">
    <location>
        <begin position="379"/>
        <end position="397"/>
    </location>
</feature>
<dbReference type="SUPFAM" id="SSF50182">
    <property type="entry name" value="Sm-like ribonucleoproteins"/>
    <property type="match status" value="1"/>
</dbReference>
<keyword evidence="4 5" id="KW-0472">Membrane</keyword>
<evidence type="ECO:0000313" key="7">
    <source>
        <dbReference type="EMBL" id="ADV82072.1"/>
    </source>
</evidence>
<evidence type="ECO:0000256" key="3">
    <source>
        <dbReference type="ARBA" id="ARBA00022989"/>
    </source>
</evidence>
<dbReference type="Gene3D" id="2.30.30.60">
    <property type="match status" value="1"/>
</dbReference>
<feature type="transmembrane region" description="Helical" evidence="5">
    <location>
        <begin position="29"/>
        <end position="49"/>
    </location>
</feature>
<dbReference type="Pfam" id="PF00924">
    <property type="entry name" value="MS_channel_2nd"/>
    <property type="match status" value="1"/>
</dbReference>
<protein>
    <submittedName>
        <fullName evidence="7">MscS Mechanosensitive ion channel</fullName>
    </submittedName>
</protein>
<dbReference type="STRING" id="401053.AciPR4_1247"/>
<dbReference type="PANTHER" id="PTHR30566:SF5">
    <property type="entry name" value="MECHANOSENSITIVE ION CHANNEL PROTEIN 1, MITOCHONDRIAL-RELATED"/>
    <property type="match status" value="1"/>
</dbReference>
<feature type="transmembrane region" description="Helical" evidence="5">
    <location>
        <begin position="403"/>
        <end position="431"/>
    </location>
</feature>
<evidence type="ECO:0000313" key="8">
    <source>
        <dbReference type="Proteomes" id="UP000006844"/>
    </source>
</evidence>
<dbReference type="InterPro" id="IPR006685">
    <property type="entry name" value="MscS_channel_2nd"/>
</dbReference>